<reference evidence="5 6" key="1">
    <citation type="journal article" date="2012" name="Stand. Genomic Sci.">
        <title>Genome sequence of the soil bacterium Saccharomonospora azurea type strain (NA-128(T)).</title>
        <authorList>
            <person name="Klenk H.P."/>
            <person name="Held B."/>
            <person name="Lucas S."/>
            <person name="Lapidus A."/>
            <person name="Copeland A."/>
            <person name="Hammon N."/>
            <person name="Pitluck S."/>
            <person name="Goodwin L.A."/>
            <person name="Han C."/>
            <person name="Tapia R."/>
            <person name="Brambilla E.M."/>
            <person name="Potter G."/>
            <person name="Land M."/>
            <person name="Ivanova N."/>
            <person name="Rohde M."/>
            <person name="Goker M."/>
            <person name="Detter J.C."/>
            <person name="Kyrpides N.C."/>
            <person name="Woyke T."/>
        </authorList>
    </citation>
    <scope>NUCLEOTIDE SEQUENCE [LARGE SCALE GENOMIC DNA]</scope>
    <source>
        <strain evidence="5 6">NA-128</strain>
    </source>
</reference>
<dbReference type="Proteomes" id="UP000004705">
    <property type="component" value="Chromosome"/>
</dbReference>
<dbReference type="OrthoDB" id="3197455at2"/>
<name>H8GFT1_9PSEU</name>
<keyword evidence="6" id="KW-1185">Reference proteome</keyword>
<dbReference type="Pfam" id="PF09369">
    <property type="entry name" value="MZB"/>
    <property type="match status" value="1"/>
</dbReference>
<feature type="domain" description="Helicase ATP-binding" evidence="3">
    <location>
        <begin position="93"/>
        <end position="292"/>
    </location>
</feature>
<protein>
    <submittedName>
        <fullName evidence="5">Helicase family protein with metal-binding cysteine cluster</fullName>
    </submittedName>
</protein>
<keyword evidence="5" id="KW-0347">Helicase</keyword>
<dbReference type="PANTHER" id="PTHR47957:SF3">
    <property type="entry name" value="ATP-DEPENDENT HELICASE HRQ1"/>
    <property type="match status" value="1"/>
</dbReference>
<dbReference type="PROSITE" id="PS51192">
    <property type="entry name" value="HELICASE_ATP_BIND_1"/>
    <property type="match status" value="1"/>
</dbReference>
<dbReference type="InterPro" id="IPR027417">
    <property type="entry name" value="P-loop_NTPase"/>
</dbReference>
<dbReference type="PROSITE" id="PS51194">
    <property type="entry name" value="HELICASE_CTER"/>
    <property type="match status" value="1"/>
</dbReference>
<dbReference type="InterPro" id="IPR014001">
    <property type="entry name" value="Helicase_ATP-bd"/>
</dbReference>
<accession>H8GFT1</accession>
<proteinExistence type="predicted"/>
<evidence type="ECO:0000256" key="2">
    <source>
        <dbReference type="ARBA" id="ARBA00022840"/>
    </source>
</evidence>
<dbReference type="GO" id="GO:0003676">
    <property type="term" value="F:nucleic acid binding"/>
    <property type="evidence" value="ECO:0007669"/>
    <property type="project" value="InterPro"/>
</dbReference>
<dbReference type="Pfam" id="PF00270">
    <property type="entry name" value="DEAD"/>
    <property type="match status" value="1"/>
</dbReference>
<evidence type="ECO:0000313" key="6">
    <source>
        <dbReference type="Proteomes" id="UP000004705"/>
    </source>
</evidence>
<organism evidence="5 6">
    <name type="scientific">Saccharomonospora azurea NA-128</name>
    <dbReference type="NCBI Taxonomy" id="882081"/>
    <lineage>
        <taxon>Bacteria</taxon>
        <taxon>Bacillati</taxon>
        <taxon>Actinomycetota</taxon>
        <taxon>Actinomycetes</taxon>
        <taxon>Pseudonocardiales</taxon>
        <taxon>Pseudonocardiaceae</taxon>
        <taxon>Saccharomonospora</taxon>
    </lineage>
</organism>
<evidence type="ECO:0000313" key="5">
    <source>
        <dbReference type="EMBL" id="EHY91116.1"/>
    </source>
</evidence>
<dbReference type="EMBL" id="CM001466">
    <property type="protein sequence ID" value="EHY91116.1"/>
    <property type="molecule type" value="Genomic_DNA"/>
</dbReference>
<keyword evidence="1" id="KW-0547">Nucleotide-binding</keyword>
<dbReference type="Pfam" id="PF00271">
    <property type="entry name" value="Helicase_C"/>
    <property type="match status" value="1"/>
</dbReference>
<evidence type="ECO:0000259" key="4">
    <source>
        <dbReference type="PROSITE" id="PS51194"/>
    </source>
</evidence>
<dbReference type="GO" id="GO:0043138">
    <property type="term" value="F:3'-5' DNA helicase activity"/>
    <property type="evidence" value="ECO:0007669"/>
    <property type="project" value="TreeGrafter"/>
</dbReference>
<dbReference type="SMART" id="SM00487">
    <property type="entry name" value="DEXDc"/>
    <property type="match status" value="1"/>
</dbReference>
<evidence type="ECO:0000256" key="1">
    <source>
        <dbReference type="ARBA" id="ARBA00022741"/>
    </source>
</evidence>
<dbReference type="Gene3D" id="3.40.50.300">
    <property type="entry name" value="P-loop containing nucleotide triphosphate hydrolases"/>
    <property type="match status" value="2"/>
</dbReference>
<evidence type="ECO:0000259" key="3">
    <source>
        <dbReference type="PROSITE" id="PS51192"/>
    </source>
</evidence>
<dbReference type="GO" id="GO:0006289">
    <property type="term" value="P:nucleotide-excision repair"/>
    <property type="evidence" value="ECO:0007669"/>
    <property type="project" value="TreeGrafter"/>
</dbReference>
<dbReference type="PANTHER" id="PTHR47957">
    <property type="entry name" value="ATP-DEPENDENT HELICASE HRQ1"/>
    <property type="match status" value="1"/>
</dbReference>
<dbReference type="InterPro" id="IPR011545">
    <property type="entry name" value="DEAD/DEAH_box_helicase_dom"/>
</dbReference>
<dbReference type="SMART" id="SM00490">
    <property type="entry name" value="HELICc"/>
    <property type="match status" value="1"/>
</dbReference>
<dbReference type="InterPro" id="IPR001650">
    <property type="entry name" value="Helicase_C-like"/>
</dbReference>
<keyword evidence="5" id="KW-0378">Hydrolase</keyword>
<gene>
    <name evidence="5" type="ORF">SacazDRAFT_04270</name>
</gene>
<keyword evidence="2" id="KW-0067">ATP-binding</keyword>
<sequence>MRPTLATEGLRKNITQYLATSFGLTDDGASDALVQFLNHPEQGIFRGPYLRIRTPFRTAGDGWRDHLDWVPPGPGGGEFTPYEHQAKAFERLSTRNSPAEPTLVTTGTGSGKTESFLVPILDHCRREKARGVSGVKAVLLYPMNALATDQTNRIDELLAGPGMEQVTAGLFIGDVAAVNYQRVLNKRSEIRATRPDILITNYKMLDLLLQRADDQPLWQDSALSYVVLDEFHTYDGAQGTDVAMLLRRLAAATGNTQPNRSLGSICPVATSATLGAGGGASGSEELRKVAGQVFGTVFDEDSVVGESRKTVEETLGDRDFTLPLPDPDALAALPDPARDPSLMAELACLLTDSGDLDPAVLGRKLRAHSLTAAVLAILGGEPKPYPEILELLPRQGAYAWGEALRTRPEVASTALARFVALLSVARDPEAPSRPLLGIESHLWVRAVSRLLRAVDRTPAFWWDGEPVREPDLDEQENEETSGLADRRHRLLPAVYCRHCGRSGWAAISPERDPEELVCEPDKIYRAGLGRDKRRVRNLILATDSERHRRDPALVMLDPMGARVRPFDPIRDGADAGDEFAVLWDDSVAAAEKDRCPACGMDNGIRYLGAGLPTLASVVVTELFTGGELSGSARKTLMFSDSVQDAAHRAGFVSSRSYGFSLRSLLLDQTVSGESVRLHDLIADVTGAAADPQVLSAVVPPDLHTHPEVDALLAGEHSGSRETWKLIAQRLAFAVIMEFGLRSRQGRTLELSGAMAAEVALDEPDAALALVREAVRDAGLLDPDVLSDARLLAFVRGLLERMRLRGAIWHPWLDAYLREAGRRYLVWGGRPRGMPAFPEGVAAPSFVLSAHKDRSEFDVLPTRGGWYQDWTSRCLDLPPSVAGNLLSRILPEFASAGIVASRTTADASTRVFGLRPGHITALRLPADTETAGVRCGSCSWQQTVPPERVPDWVGQPCLRYRCTGILREVRYSTDDYYRALYSDGGVYRVVTAEHTGLLTRAQREQTEAAFRRKKPRYNDPNVLSATPTLEMGIDIGDLSAVVLASLPPGPANYVQRAGRAGRKTGNALVVTLADRRERDRYYLSEPREVIAGEILPPGCHLSAIEILRRQYVAHLVDRAAKRELPGVAPMPRLASVLFGPSGWLADLVAAGQRDGAAIVEEFLALFGDEVSASSAEALRAFALGGLEDAKKRIEDQWNERLADLRYRLRAIEEARGKLVTSDPDQEREWKSLGSELRAVRRRLGEYGRTPAHGVLVEYGLLPNYALTDARTTLEATLTWDETDENGDRTYHSEVREYDRPARQAVVELAPGQSYYVRGYQHRVSGLDVGRPERPAWETWRICPACGYVVAEDAEQDTRPCARCQDASIADAGNVHKVLRPAKVTAVDKRADAQISDASDERERRTYSVVPTADFPPALIDASWRHTTKTFGVDFSRRAVIRHFNLGLARFDRPAADTFAGRQVRLNPFYACQACGGTTKDGPPVTISTLGVAQSSNGRQPGTEHHRNWCPYRRLPDKAGHVDLLLAHELTTEALRILVPAVTAGVTERLVSFKAALRLGIAHTYGGDPDHLDIVPAVMPDHGEGHVRHFLVLYDTQPGGTGYLHRLSDPAEFRDILSHARLAIRSCRCQWEGKLACHRCLLRYAADDEFTVINRAEALELLGALLETWEVEHGARADEISLTDQVESELEARFLAVLQEWSDRPDTPGRLTRQTDRDGARFADLKFTTPDKQVVHWQMKLQNALHLTRPDVLFTRMDALGRQVAVYLDGYRYHAAPTINRLADDADKRARLRAHDIDVFAITWDDVERWRGNPVGRDPVWPPYRGNAQDAARDLYQKRSGREPGELSGAVWANPIDTLLAYLAEPDPELWQRRAEGALGGLLRQAKGTKTQTNSAGVPDRIHAALAGDPLPDSVPGGKIVIVRAPDDNNCPVTLLIDARLGQQVFTAAVAVDDRTATITVDEDAHRRRWMAWLYWANLIQFLPHGGGDAAQIAVSALAQFDPSLLAVSEGTGLRPMLRDLPIDDETSRWISLDAAVTPPSATLDAEWKRTFELADPEESGLETLLRELVACAVPVPEVGFELGDQGWQAELAWPEKRVGVVLSATRDDHEAVERDAAFAQAGWRVATAKDWDIEKLIEQLGQGV</sequence>
<dbReference type="HOGENOM" id="CLU_001338_1_0_11"/>
<feature type="domain" description="Helicase C-terminal" evidence="4">
    <location>
        <begin position="951"/>
        <end position="1106"/>
    </location>
</feature>
<dbReference type="RefSeq" id="WP_005444907.1">
    <property type="nucleotide sequence ID" value="NZ_CM001466.1"/>
</dbReference>
<dbReference type="SUPFAM" id="SSF52540">
    <property type="entry name" value="P-loop containing nucleoside triphosphate hydrolases"/>
    <property type="match status" value="2"/>
</dbReference>
<dbReference type="GO" id="GO:0036297">
    <property type="term" value="P:interstrand cross-link repair"/>
    <property type="evidence" value="ECO:0007669"/>
    <property type="project" value="TreeGrafter"/>
</dbReference>
<dbReference type="GO" id="GO:0005524">
    <property type="term" value="F:ATP binding"/>
    <property type="evidence" value="ECO:0007669"/>
    <property type="project" value="UniProtKB-KW"/>
</dbReference>
<dbReference type="InterPro" id="IPR018973">
    <property type="entry name" value="MZB"/>
</dbReference>